<dbReference type="Gene3D" id="2.40.170.20">
    <property type="entry name" value="TonB-dependent receptor, beta-barrel domain"/>
    <property type="match status" value="1"/>
</dbReference>
<feature type="domain" description="TonB-dependent receptor plug" evidence="9">
    <location>
        <begin position="53"/>
        <end position="158"/>
    </location>
</feature>
<keyword evidence="8" id="KW-0732">Signal</keyword>
<dbReference type="InterPro" id="IPR012910">
    <property type="entry name" value="Plug_dom"/>
</dbReference>
<evidence type="ECO:0000256" key="3">
    <source>
        <dbReference type="ARBA" id="ARBA00022452"/>
    </source>
</evidence>
<keyword evidence="6 7" id="KW-0998">Cell outer membrane</keyword>
<dbReference type="GO" id="GO:0044718">
    <property type="term" value="P:siderophore transmembrane transport"/>
    <property type="evidence" value="ECO:0007669"/>
    <property type="project" value="TreeGrafter"/>
</dbReference>
<reference evidence="10 11" key="1">
    <citation type="submission" date="2012-06" db="EMBL/GenBank/DDBJ databases">
        <title>The complete genome of Ornithobacterium rhinotracheale DSM 15997.</title>
        <authorList>
            <consortium name="US DOE Joint Genome Institute (JGI-PGF)"/>
            <person name="Lucas S."/>
            <person name="Copeland A."/>
            <person name="Lapidus A."/>
            <person name="Goodwin L."/>
            <person name="Pitluck S."/>
            <person name="Peters L."/>
            <person name="Mikhailova N."/>
            <person name="Teshima H."/>
            <person name="Kyrpides N."/>
            <person name="Mavromatis K."/>
            <person name="Pagani I."/>
            <person name="Ivanova N."/>
            <person name="Ovchinnikova G."/>
            <person name="Zeytun A."/>
            <person name="Detter J.C."/>
            <person name="Han C."/>
            <person name="Land M."/>
            <person name="Hauser L."/>
            <person name="Markowitz V."/>
            <person name="Cheng J.-F."/>
            <person name="Hugenholtz P."/>
            <person name="Woyke T."/>
            <person name="Wu D."/>
            <person name="Lang E."/>
            <person name="Kopitz M."/>
            <person name="Brambilla E."/>
            <person name="Klenk H.-P."/>
            <person name="Eisen J.A."/>
        </authorList>
    </citation>
    <scope>NUCLEOTIDE SEQUENCE [LARGE SCALE GENOMIC DNA]</scope>
    <source>
        <strain evidence="11">ATCC 51463 / DSM 15997 / CCUG 23171 / LMG 9086</strain>
    </source>
</reference>
<keyword evidence="10" id="KW-0675">Receptor</keyword>
<evidence type="ECO:0000256" key="1">
    <source>
        <dbReference type="ARBA" id="ARBA00004571"/>
    </source>
</evidence>
<dbReference type="InterPro" id="IPR039426">
    <property type="entry name" value="TonB-dep_rcpt-like"/>
</dbReference>
<evidence type="ECO:0000313" key="11">
    <source>
        <dbReference type="Proteomes" id="UP000006051"/>
    </source>
</evidence>
<feature type="chain" id="PRO_5003685260" evidence="8">
    <location>
        <begin position="23"/>
        <end position="694"/>
    </location>
</feature>
<dbReference type="PROSITE" id="PS52016">
    <property type="entry name" value="TONB_DEPENDENT_REC_3"/>
    <property type="match status" value="1"/>
</dbReference>
<dbReference type="GeneID" id="71569768"/>
<dbReference type="InterPro" id="IPR037066">
    <property type="entry name" value="Plug_dom_sf"/>
</dbReference>
<dbReference type="EMBL" id="CP003283">
    <property type="protein sequence ID" value="AFL97861.1"/>
    <property type="molecule type" value="Genomic_DNA"/>
</dbReference>
<comment type="similarity">
    <text evidence="7">Belongs to the TonB-dependent receptor family.</text>
</comment>
<dbReference type="PANTHER" id="PTHR30069">
    <property type="entry name" value="TONB-DEPENDENT OUTER MEMBRANE RECEPTOR"/>
    <property type="match status" value="1"/>
</dbReference>
<dbReference type="AlphaFoldDB" id="I4A1M7"/>
<protein>
    <submittedName>
        <fullName evidence="10">Outer membrane receptor protein</fullName>
    </submittedName>
</protein>
<keyword evidence="3 7" id="KW-1134">Transmembrane beta strand</keyword>
<accession>I4A1M7</accession>
<dbReference type="KEGG" id="orh:Ornrh_1706"/>
<evidence type="ECO:0000256" key="4">
    <source>
        <dbReference type="ARBA" id="ARBA00022692"/>
    </source>
</evidence>
<dbReference type="PANTHER" id="PTHR30069:SF36">
    <property type="entry name" value="BLL6948 PROTEIN"/>
    <property type="match status" value="1"/>
</dbReference>
<evidence type="ECO:0000256" key="6">
    <source>
        <dbReference type="ARBA" id="ARBA00023237"/>
    </source>
</evidence>
<dbReference type="eggNOG" id="COG4772">
    <property type="taxonomic scope" value="Bacteria"/>
</dbReference>
<dbReference type="Pfam" id="PF07715">
    <property type="entry name" value="Plug"/>
    <property type="match status" value="1"/>
</dbReference>
<evidence type="ECO:0000256" key="2">
    <source>
        <dbReference type="ARBA" id="ARBA00022448"/>
    </source>
</evidence>
<dbReference type="Proteomes" id="UP000006051">
    <property type="component" value="Chromosome"/>
</dbReference>
<dbReference type="RefSeq" id="WP_014791386.1">
    <property type="nucleotide sequence ID" value="NC_018016.1"/>
</dbReference>
<organism evidence="10 11">
    <name type="scientific">Ornithobacterium rhinotracheale (strain ATCC 51463 / DSM 15997 / CCUG 23171 / CIP 104009 / LMG 9086)</name>
    <dbReference type="NCBI Taxonomy" id="867902"/>
    <lineage>
        <taxon>Bacteria</taxon>
        <taxon>Pseudomonadati</taxon>
        <taxon>Bacteroidota</taxon>
        <taxon>Flavobacteriia</taxon>
        <taxon>Flavobacteriales</taxon>
        <taxon>Weeksellaceae</taxon>
        <taxon>Ornithobacterium</taxon>
    </lineage>
</organism>
<dbReference type="SUPFAM" id="SSF56935">
    <property type="entry name" value="Porins"/>
    <property type="match status" value="1"/>
</dbReference>
<keyword evidence="2 7" id="KW-0813">Transport</keyword>
<dbReference type="HOGENOM" id="CLU_016085_0_0_10"/>
<dbReference type="STRING" id="867902.Ornrh_1706"/>
<dbReference type="PATRIC" id="fig|867902.3.peg.1655"/>
<dbReference type="GeneID" id="97258322"/>
<evidence type="ECO:0000256" key="5">
    <source>
        <dbReference type="ARBA" id="ARBA00023136"/>
    </source>
</evidence>
<evidence type="ECO:0000256" key="7">
    <source>
        <dbReference type="PROSITE-ProRule" id="PRU01360"/>
    </source>
</evidence>
<name>I4A1M7_ORNRL</name>
<evidence type="ECO:0000259" key="9">
    <source>
        <dbReference type="Pfam" id="PF07715"/>
    </source>
</evidence>
<evidence type="ECO:0000256" key="8">
    <source>
        <dbReference type="SAM" id="SignalP"/>
    </source>
</evidence>
<keyword evidence="4 7" id="KW-0812">Transmembrane</keyword>
<dbReference type="InterPro" id="IPR036942">
    <property type="entry name" value="Beta-barrel_TonB_sf"/>
</dbReference>
<keyword evidence="5 7" id="KW-0472">Membrane</keyword>
<dbReference type="GO" id="GO:0015344">
    <property type="term" value="F:siderophore uptake transmembrane transporter activity"/>
    <property type="evidence" value="ECO:0007669"/>
    <property type="project" value="TreeGrafter"/>
</dbReference>
<proteinExistence type="inferred from homology"/>
<dbReference type="Gene3D" id="2.170.130.10">
    <property type="entry name" value="TonB-dependent receptor, plug domain"/>
    <property type="match status" value="1"/>
</dbReference>
<comment type="subcellular location">
    <subcellularLocation>
        <location evidence="1 7">Cell outer membrane</location>
        <topology evidence="1 7">Multi-pass membrane protein</topology>
    </subcellularLocation>
</comment>
<keyword evidence="11" id="KW-1185">Reference proteome</keyword>
<dbReference type="GO" id="GO:0009279">
    <property type="term" value="C:cell outer membrane"/>
    <property type="evidence" value="ECO:0007669"/>
    <property type="project" value="UniProtKB-SubCell"/>
</dbReference>
<gene>
    <name evidence="10" type="ordered locus">Ornrh_1706</name>
</gene>
<sequence length="694" mass="79003">MNKKRILLSVLGLIGLNSVIKAQETQAKFENDTIHDNKMVHLNDLKVTSSDFIKNITKIDLNKVPVNTAQDLLRKVPGLFIAQHAGGGKAEQLFLRGFDSDHGTDVAVYADGMPVNIVSHAHGQGYADLHFVIPETIDYIDFGKGSYYVDRGDFNTAGYVDFKTLNSIDQSMVKVEGGSFNTKRLYTQLNLLHNHQDRKYAYAAAEYNYTDGPFDVKQNFNRVNLFLKYNQWFNNKQYVNLQLSSFNADWNASGQIPTRAVEQKIIGRFGSIDPTEGGNTSRINALLQYKNILSDTERFESNLWYSKYAFNLFSNFTFYKEDKNKGDEIQQTDDRNIYGGESKYIKNLDFGNSHAIWTSGVGFRFDNIGKLQLNRVFQRDELLGRLSDVKGTESNLHAYTSFRYKTGKFTINPILRVDHFMFNLQNLLKGTNPELGNLDKELPIDKSEEATRVSPKLDMSYELSPNALWFLKTGMGFHSNDARVVIAQNGKEILPYSLGADFGVRLRPLQNLIITPTLWYTYLQQEFVYVGDEAVVEPSGKTRRLGADLSVRYQPTENLYFNADVSYAHARSIDDPKGEDYIPLAPIWVSTGGIGWNFLNGFSANLQYRFMGENPANEDNTIKTKSYFVNDLLLNYNKERWGVNLQIQNLFNVEWNEAQFATETQLRGEAQPITDLAYTPGTPFFMKLGVSFKF</sequence>
<feature type="signal peptide" evidence="8">
    <location>
        <begin position="1"/>
        <end position="22"/>
    </location>
</feature>
<evidence type="ECO:0000313" key="10">
    <source>
        <dbReference type="EMBL" id="AFL97861.1"/>
    </source>
</evidence>